<evidence type="ECO:0000256" key="1">
    <source>
        <dbReference type="ARBA" id="ARBA00004606"/>
    </source>
</evidence>
<dbReference type="GO" id="GO:0016020">
    <property type="term" value="C:membrane"/>
    <property type="evidence" value="ECO:0007669"/>
    <property type="project" value="UniProtKB-SubCell"/>
</dbReference>
<evidence type="ECO:0000256" key="6">
    <source>
        <dbReference type="ARBA" id="ARBA00023180"/>
    </source>
</evidence>
<evidence type="ECO:0000313" key="10">
    <source>
        <dbReference type="Proteomes" id="UP001194580"/>
    </source>
</evidence>
<keyword evidence="10" id="KW-1185">Reference proteome</keyword>
<comment type="caution">
    <text evidence="9">The sequence shown here is derived from an EMBL/GenBank/DDBJ whole genome shotgun (WGS) entry which is preliminary data.</text>
</comment>
<dbReference type="InterPro" id="IPR051292">
    <property type="entry name" value="Xyl/GlcA_transferase"/>
</dbReference>
<evidence type="ECO:0000256" key="5">
    <source>
        <dbReference type="ARBA" id="ARBA00023136"/>
    </source>
</evidence>
<keyword evidence="2 8" id="KW-0812">Transmembrane</keyword>
<dbReference type="PANTHER" id="PTHR12270">
    <property type="entry name" value="GLYCOSYLTRANSFERASE-RELATED"/>
    <property type="match status" value="1"/>
</dbReference>
<organism evidence="9 10">
    <name type="scientific">Linnemannia exigua</name>
    <dbReference type="NCBI Taxonomy" id="604196"/>
    <lineage>
        <taxon>Eukaryota</taxon>
        <taxon>Fungi</taxon>
        <taxon>Fungi incertae sedis</taxon>
        <taxon>Mucoromycota</taxon>
        <taxon>Mortierellomycotina</taxon>
        <taxon>Mortierellomycetes</taxon>
        <taxon>Mortierellales</taxon>
        <taxon>Mortierellaceae</taxon>
        <taxon>Linnemannia</taxon>
    </lineage>
</organism>
<dbReference type="EMBL" id="JAAAIL010001059">
    <property type="protein sequence ID" value="KAG0271796.1"/>
    <property type="molecule type" value="Genomic_DNA"/>
</dbReference>
<dbReference type="PANTHER" id="PTHR12270:SF25">
    <property type="entry name" value="GLYCOSYLTRANSFERASE-LIKE PROTEIN LARGE"/>
    <property type="match status" value="1"/>
</dbReference>
<keyword evidence="5 8" id="KW-0472">Membrane</keyword>
<name>A0AAD4D8D0_9FUNG</name>
<gene>
    <name evidence="9" type="ORF">BGZ95_000335</name>
</gene>
<sequence length="466" mass="54813">MRPQLTTASQSLRYAGFAYLAGSVIFTIHYFFSQYRASQPVPVIKPKTMTEPGMGTFDVENILFSQQVMTWQTPKEFPEHGIEEDAVLSKIFSSTMQPSKVLPYYFKAIRQFDSESVTITTLITFDRYPIFSKLVTNYQGPISVSIHINDDELRDENLSKLHDMYNSNPYMREFVDVHVIVDKFDRQFNMWRNVARFFARSNYFMMLDVDFHICTNLQRHLSLDARAREVMRAGNAVVLPAFEYVEQEEGVDSATFPKNKESLRRLFDQKRITTFHDFFPKGHNATDYETWFSTDSVYKVTAYQHSYEPYVVLHKEGTPWCDERFIGYGANKAACLFEIYISGIDYYVLPQDFVIHQSHPYKEETRKQERKYNRKLYQNFQEEACFRYSRNFMTSHVWDSPRAENLKEQCSKIRGYKQVMQLFEEDMQVEEEEEVAKRTVGREEGKDKQRGGHLENESGHGLHKGV</sequence>
<reference evidence="9" key="1">
    <citation type="journal article" date="2020" name="Fungal Divers.">
        <title>Resolving the Mortierellaceae phylogeny through synthesis of multi-gene phylogenetics and phylogenomics.</title>
        <authorList>
            <person name="Vandepol N."/>
            <person name="Liber J."/>
            <person name="Desiro A."/>
            <person name="Na H."/>
            <person name="Kennedy M."/>
            <person name="Barry K."/>
            <person name="Grigoriev I.V."/>
            <person name="Miller A.N."/>
            <person name="O'Donnell K."/>
            <person name="Stajich J.E."/>
            <person name="Bonito G."/>
        </authorList>
    </citation>
    <scope>NUCLEOTIDE SEQUENCE</scope>
    <source>
        <strain evidence="9">NRRL 28262</strain>
    </source>
</reference>
<feature type="region of interest" description="Disordered" evidence="7">
    <location>
        <begin position="433"/>
        <end position="466"/>
    </location>
</feature>
<evidence type="ECO:0000256" key="3">
    <source>
        <dbReference type="ARBA" id="ARBA00022968"/>
    </source>
</evidence>
<keyword evidence="3" id="KW-0735">Signal-anchor</keyword>
<dbReference type="GO" id="GO:0015020">
    <property type="term" value="F:glucuronosyltransferase activity"/>
    <property type="evidence" value="ECO:0007669"/>
    <property type="project" value="TreeGrafter"/>
</dbReference>
<dbReference type="Pfam" id="PF13896">
    <property type="entry name" value="Glyco_transf_49"/>
    <property type="match status" value="2"/>
</dbReference>
<dbReference type="GO" id="GO:0042285">
    <property type="term" value="F:xylosyltransferase activity"/>
    <property type="evidence" value="ECO:0007669"/>
    <property type="project" value="TreeGrafter"/>
</dbReference>
<dbReference type="AlphaFoldDB" id="A0AAD4D8D0"/>
<dbReference type="GO" id="GO:0035269">
    <property type="term" value="P:protein O-linked glycosylation via mannose"/>
    <property type="evidence" value="ECO:0007669"/>
    <property type="project" value="TreeGrafter"/>
</dbReference>
<evidence type="ECO:0008006" key="11">
    <source>
        <dbReference type="Google" id="ProtNLM"/>
    </source>
</evidence>
<keyword evidence="4 8" id="KW-1133">Transmembrane helix</keyword>
<evidence type="ECO:0000256" key="4">
    <source>
        <dbReference type="ARBA" id="ARBA00022989"/>
    </source>
</evidence>
<feature type="compositionally biased region" description="Basic and acidic residues" evidence="7">
    <location>
        <begin position="435"/>
        <end position="460"/>
    </location>
</feature>
<dbReference type="Proteomes" id="UP001194580">
    <property type="component" value="Unassembled WGS sequence"/>
</dbReference>
<evidence type="ECO:0000256" key="2">
    <source>
        <dbReference type="ARBA" id="ARBA00022692"/>
    </source>
</evidence>
<protein>
    <recommendedName>
        <fullName evidence="11">Glycosyltransferase family 49 protein</fullName>
    </recommendedName>
</protein>
<feature type="transmembrane region" description="Helical" evidence="8">
    <location>
        <begin position="12"/>
        <end position="32"/>
    </location>
</feature>
<evidence type="ECO:0000313" key="9">
    <source>
        <dbReference type="EMBL" id="KAG0271796.1"/>
    </source>
</evidence>
<comment type="subcellular location">
    <subcellularLocation>
        <location evidence="1">Membrane</location>
        <topology evidence="1">Single-pass type II membrane protein</topology>
    </subcellularLocation>
</comment>
<evidence type="ECO:0000256" key="8">
    <source>
        <dbReference type="SAM" id="Phobius"/>
    </source>
</evidence>
<keyword evidence="6" id="KW-0325">Glycoprotein</keyword>
<accession>A0AAD4D8D0</accession>
<proteinExistence type="predicted"/>
<evidence type="ECO:0000256" key="7">
    <source>
        <dbReference type="SAM" id="MobiDB-lite"/>
    </source>
</evidence>